<sequence>MSQDHLSIFLEADRMQIRQATPDDLDGIFQLNLQINSLHFANAPEAFVAPSEADREFLAQALENKERLFLVAEREQQILGFLTAMITQNDTVSFLIKDPICRVGTIVVDEEQKQQGIGRQLLQACEQWARDANATQVRLEVMEFNQPAQRFYDNQGFKTNSRIMLKHL</sequence>
<dbReference type="GO" id="GO:0016747">
    <property type="term" value="F:acyltransferase activity, transferring groups other than amino-acyl groups"/>
    <property type="evidence" value="ECO:0007669"/>
    <property type="project" value="InterPro"/>
</dbReference>
<name>A0A249VXU4_VIBPH</name>
<accession>A0A249VXU4</accession>
<dbReference type="PROSITE" id="PS51186">
    <property type="entry name" value="GNAT"/>
    <property type="match status" value="1"/>
</dbReference>
<dbReference type="InterPro" id="IPR016181">
    <property type="entry name" value="Acyl_CoA_acyltransferase"/>
</dbReference>
<dbReference type="InterPro" id="IPR050832">
    <property type="entry name" value="Bact_Acetyltransf"/>
</dbReference>
<protein>
    <submittedName>
        <fullName evidence="4">N-acetyltransferase</fullName>
    </submittedName>
</protein>
<dbReference type="CDD" id="cd04301">
    <property type="entry name" value="NAT_SF"/>
    <property type="match status" value="1"/>
</dbReference>
<dbReference type="AlphaFoldDB" id="A0A249VXU4"/>
<gene>
    <name evidence="4" type="ORF">YA91_00600</name>
</gene>
<evidence type="ECO:0000256" key="1">
    <source>
        <dbReference type="ARBA" id="ARBA00022679"/>
    </source>
</evidence>
<evidence type="ECO:0000259" key="3">
    <source>
        <dbReference type="PROSITE" id="PS51186"/>
    </source>
</evidence>
<dbReference type="EMBL" id="CP023247">
    <property type="protein sequence ID" value="ASZ49144.1"/>
    <property type="molecule type" value="Genomic_DNA"/>
</dbReference>
<keyword evidence="1 4" id="KW-0808">Transferase</keyword>
<dbReference type="PANTHER" id="PTHR43877">
    <property type="entry name" value="AMINOALKYLPHOSPHONATE N-ACETYLTRANSFERASE-RELATED-RELATED"/>
    <property type="match status" value="1"/>
</dbReference>
<evidence type="ECO:0000256" key="2">
    <source>
        <dbReference type="ARBA" id="ARBA00023315"/>
    </source>
</evidence>
<dbReference type="SUPFAM" id="SSF55729">
    <property type="entry name" value="Acyl-CoA N-acyltransferases (Nat)"/>
    <property type="match status" value="1"/>
</dbReference>
<organism evidence="4">
    <name type="scientific">Vibrio parahaemolyticus</name>
    <dbReference type="NCBI Taxonomy" id="670"/>
    <lineage>
        <taxon>Bacteria</taxon>
        <taxon>Pseudomonadati</taxon>
        <taxon>Pseudomonadota</taxon>
        <taxon>Gammaproteobacteria</taxon>
        <taxon>Vibrionales</taxon>
        <taxon>Vibrionaceae</taxon>
        <taxon>Vibrio</taxon>
    </lineage>
</organism>
<dbReference type="InterPro" id="IPR000182">
    <property type="entry name" value="GNAT_dom"/>
</dbReference>
<keyword evidence="2" id="KW-0012">Acyltransferase</keyword>
<feature type="domain" description="N-acetyltransferase" evidence="3">
    <location>
        <begin position="15"/>
        <end position="168"/>
    </location>
</feature>
<evidence type="ECO:0000313" key="4">
    <source>
        <dbReference type="EMBL" id="ASZ49144.1"/>
    </source>
</evidence>
<dbReference type="PANTHER" id="PTHR43877:SF2">
    <property type="entry name" value="AMINOALKYLPHOSPHONATE N-ACETYLTRANSFERASE-RELATED"/>
    <property type="match status" value="1"/>
</dbReference>
<proteinExistence type="predicted"/>
<dbReference type="Gene3D" id="3.40.630.30">
    <property type="match status" value="1"/>
</dbReference>
<dbReference type="Pfam" id="PF00583">
    <property type="entry name" value="Acetyltransf_1"/>
    <property type="match status" value="1"/>
</dbReference>
<reference evidence="4" key="1">
    <citation type="submission" date="2017-09" db="EMBL/GenBank/DDBJ databases">
        <authorList>
            <person name="Ehlers B."/>
            <person name="Leendertz F.H."/>
        </authorList>
    </citation>
    <scope>NUCLEOTIDE SEQUENCE</scope>
    <source>
        <strain evidence="4">MAVP-26</strain>
    </source>
</reference>